<dbReference type="Pfam" id="PF01075">
    <property type="entry name" value="Glyco_transf_9"/>
    <property type="match status" value="1"/>
</dbReference>
<gene>
    <name evidence="3" type="ORF">SY1_22940</name>
</gene>
<name>A0AB94IZ38_9BACT</name>
<accession>A0AB94IZ38</accession>
<evidence type="ECO:0000256" key="2">
    <source>
        <dbReference type="ARBA" id="ARBA00022679"/>
    </source>
</evidence>
<keyword evidence="4" id="KW-1185">Reference proteome</keyword>
<dbReference type="AlphaFoldDB" id="A0AB94IZ38"/>
<evidence type="ECO:0000313" key="4">
    <source>
        <dbReference type="Proteomes" id="UP000008957"/>
    </source>
</evidence>
<proteinExistence type="predicted"/>
<organism evidence="3 4">
    <name type="scientific">Fretibacterium fastidiosum</name>
    <dbReference type="NCBI Taxonomy" id="651822"/>
    <lineage>
        <taxon>Bacteria</taxon>
        <taxon>Thermotogati</taxon>
        <taxon>Synergistota</taxon>
        <taxon>Synergistia</taxon>
        <taxon>Synergistales</taxon>
        <taxon>Aminobacteriaceae</taxon>
        <taxon>Fretibacterium</taxon>
    </lineage>
</organism>
<protein>
    <submittedName>
        <fullName evidence="3">ADP-heptose:LPS heptosyltransferase</fullName>
    </submittedName>
</protein>
<reference evidence="3 4" key="2">
    <citation type="submission" date="2010-03" db="EMBL/GenBank/DDBJ databases">
        <authorList>
            <person name="Pajon A."/>
        </authorList>
    </citation>
    <scope>NUCLEOTIDE SEQUENCE [LARGE SCALE GENOMIC DNA]</scope>
    <source>
        <strain evidence="3 4">SGP1</strain>
    </source>
</reference>
<dbReference type="SUPFAM" id="SSF53756">
    <property type="entry name" value="UDP-Glycosyltransferase/glycogen phosphorylase"/>
    <property type="match status" value="1"/>
</dbReference>
<reference evidence="4" key="1">
    <citation type="submission" date="2010-03" db="EMBL/GenBank/DDBJ databases">
        <title>The genome sequence of Synergistetes sp. SGP1.</title>
        <authorList>
            <consortium name="metaHIT consortium -- http://www.metahit.eu/"/>
            <person name="Pajon A."/>
            <person name="Turner K."/>
            <person name="Parkhill J."/>
            <person name="Wade W."/>
            <person name="Vartoukian S."/>
        </authorList>
    </citation>
    <scope>NUCLEOTIDE SEQUENCE [LARGE SCALE GENOMIC DNA]</scope>
    <source>
        <strain evidence="4">SGP1</strain>
    </source>
</reference>
<dbReference type="EMBL" id="FP929056">
    <property type="protein sequence ID" value="CBL28970.1"/>
    <property type="molecule type" value="Genomic_DNA"/>
</dbReference>
<dbReference type="GO" id="GO:0005829">
    <property type="term" value="C:cytosol"/>
    <property type="evidence" value="ECO:0007669"/>
    <property type="project" value="TreeGrafter"/>
</dbReference>
<dbReference type="GO" id="GO:0008713">
    <property type="term" value="F:ADP-heptose-lipopolysaccharide heptosyltransferase activity"/>
    <property type="evidence" value="ECO:0007669"/>
    <property type="project" value="TreeGrafter"/>
</dbReference>
<dbReference type="RefSeq" id="WP_015557116.1">
    <property type="nucleotide sequence ID" value="NC_021038.1"/>
</dbReference>
<dbReference type="InterPro" id="IPR051199">
    <property type="entry name" value="LPS_LOS_Heptosyltrfase"/>
</dbReference>
<dbReference type="KEGG" id="sbr:SY1_22940"/>
<dbReference type="Proteomes" id="UP000008957">
    <property type="component" value="Chromosome"/>
</dbReference>
<dbReference type="Gene3D" id="3.40.50.2000">
    <property type="entry name" value="Glycogen Phosphorylase B"/>
    <property type="match status" value="2"/>
</dbReference>
<dbReference type="GO" id="GO:0009244">
    <property type="term" value="P:lipopolysaccharide core region biosynthetic process"/>
    <property type="evidence" value="ECO:0007669"/>
    <property type="project" value="TreeGrafter"/>
</dbReference>
<keyword evidence="2" id="KW-0808">Transferase</keyword>
<dbReference type="InterPro" id="IPR002201">
    <property type="entry name" value="Glyco_trans_9"/>
</dbReference>
<evidence type="ECO:0000256" key="1">
    <source>
        <dbReference type="ARBA" id="ARBA00022676"/>
    </source>
</evidence>
<sequence length="325" mass="36147">MSIVRPKDGDRVLWIRFSAFGDVLQCAAGARAFKSAFPGTRLTFLTQKEYGGLLGRQPYIDDLLFWDLKRPWSFFSVIRRIRGRYQWLVSQHRGAAAALTALLSKAPIRLGYNSGLQFAYTTTHWEYLDALGVDFTSRPEPAIFTTESDRAQAQAMLKPLPSRRLFCIIGASKPQKFWPIPHWIDFLRPLVGEGWGVVLNGHGTREMQTAQEIVGALASPLVLNLVGRADFPLMAALAQSCAAAVGNDTGPLHLAALVGTPTLGFFGVTDAWEMGFRMPWFREVRVACPLAGCRNYGCPRDCLADIAPQRALAAFQRMREELSIR</sequence>
<keyword evidence="1" id="KW-0328">Glycosyltransferase</keyword>
<dbReference type="CDD" id="cd03789">
    <property type="entry name" value="GT9_LPS_heptosyltransferase"/>
    <property type="match status" value="1"/>
</dbReference>
<dbReference type="PANTHER" id="PTHR30160">
    <property type="entry name" value="TETRAACYLDISACCHARIDE 4'-KINASE-RELATED"/>
    <property type="match status" value="1"/>
</dbReference>
<evidence type="ECO:0000313" key="3">
    <source>
        <dbReference type="EMBL" id="CBL28970.1"/>
    </source>
</evidence>